<dbReference type="NCBIfam" id="TIGR00231">
    <property type="entry name" value="small_GTP"/>
    <property type="match status" value="1"/>
</dbReference>
<dbReference type="Proteomes" id="UP000007879">
    <property type="component" value="Unassembled WGS sequence"/>
</dbReference>
<reference evidence="6" key="1">
    <citation type="journal article" date="2010" name="Nature">
        <title>The Amphimedon queenslandica genome and the evolution of animal complexity.</title>
        <authorList>
            <person name="Srivastava M."/>
            <person name="Simakov O."/>
            <person name="Chapman J."/>
            <person name="Fahey B."/>
            <person name="Gauthier M.E."/>
            <person name="Mitros T."/>
            <person name="Richards G.S."/>
            <person name="Conaco C."/>
            <person name="Dacre M."/>
            <person name="Hellsten U."/>
            <person name="Larroux C."/>
            <person name="Putnam N.H."/>
            <person name="Stanke M."/>
            <person name="Adamska M."/>
            <person name="Darling A."/>
            <person name="Degnan S.M."/>
            <person name="Oakley T.H."/>
            <person name="Plachetzki D.C."/>
            <person name="Zhai Y."/>
            <person name="Adamski M."/>
            <person name="Calcino A."/>
            <person name="Cummins S.F."/>
            <person name="Goodstein D.M."/>
            <person name="Harris C."/>
            <person name="Jackson D.J."/>
            <person name="Leys S.P."/>
            <person name="Shu S."/>
            <person name="Woodcroft B.J."/>
            <person name="Vervoort M."/>
            <person name="Kosik K.S."/>
            <person name="Manning G."/>
            <person name="Degnan B.M."/>
            <person name="Rokhsar D.S."/>
        </authorList>
    </citation>
    <scope>NUCLEOTIDE SEQUENCE [LARGE SCALE GENOMIC DNA]</scope>
</reference>
<evidence type="ECO:0000256" key="4">
    <source>
        <dbReference type="ARBA" id="ARBA00023136"/>
    </source>
</evidence>
<evidence type="ECO:0000256" key="2">
    <source>
        <dbReference type="ARBA" id="ARBA00022741"/>
    </source>
</evidence>
<name>A0AAN0J8Q0_AMPQE</name>
<dbReference type="GO" id="GO:0003924">
    <property type="term" value="F:GTPase activity"/>
    <property type="evidence" value="ECO:0007669"/>
    <property type="project" value="InterPro"/>
</dbReference>
<dbReference type="EnsemblMetazoa" id="XM_019997547.1">
    <property type="protein sequence ID" value="XP_019853106.1"/>
    <property type="gene ID" value="LOC100636875"/>
</dbReference>
<dbReference type="PANTHER" id="PTHR24072">
    <property type="entry name" value="RHO FAMILY GTPASE"/>
    <property type="match status" value="1"/>
</dbReference>
<dbReference type="PROSITE" id="PS51420">
    <property type="entry name" value="RHO"/>
    <property type="match status" value="1"/>
</dbReference>
<dbReference type="InterPro" id="IPR027417">
    <property type="entry name" value="P-loop_NTPase"/>
</dbReference>
<dbReference type="SMART" id="SM00175">
    <property type="entry name" value="RAB"/>
    <property type="match status" value="1"/>
</dbReference>
<dbReference type="FunFam" id="3.40.50.300:FF:002060">
    <property type="entry name" value="Rho family GTPase"/>
    <property type="match status" value="1"/>
</dbReference>
<dbReference type="InterPro" id="IPR001806">
    <property type="entry name" value="Small_GTPase"/>
</dbReference>
<dbReference type="Pfam" id="PF00071">
    <property type="entry name" value="Ras"/>
    <property type="match status" value="1"/>
</dbReference>
<evidence type="ECO:0000313" key="5">
    <source>
        <dbReference type="EnsemblMetazoa" id="XP_019853106.1"/>
    </source>
</evidence>
<comment type="subcellular location">
    <subcellularLocation>
        <location evidence="1">Membrane</location>
    </subcellularLocation>
</comment>
<dbReference type="Gene3D" id="3.40.50.300">
    <property type="entry name" value="P-loop containing nucleotide triphosphate hydrolases"/>
    <property type="match status" value="1"/>
</dbReference>
<organism evidence="5 6">
    <name type="scientific">Amphimedon queenslandica</name>
    <name type="common">Sponge</name>
    <dbReference type="NCBI Taxonomy" id="400682"/>
    <lineage>
        <taxon>Eukaryota</taxon>
        <taxon>Metazoa</taxon>
        <taxon>Porifera</taxon>
        <taxon>Demospongiae</taxon>
        <taxon>Heteroscleromorpha</taxon>
        <taxon>Haplosclerida</taxon>
        <taxon>Niphatidae</taxon>
        <taxon>Amphimedon</taxon>
    </lineage>
</organism>
<evidence type="ECO:0000256" key="3">
    <source>
        <dbReference type="ARBA" id="ARBA00023134"/>
    </source>
</evidence>
<proteinExistence type="predicted"/>
<keyword evidence="6" id="KW-1185">Reference proteome</keyword>
<dbReference type="GO" id="GO:0016020">
    <property type="term" value="C:membrane"/>
    <property type="evidence" value="ECO:0007669"/>
    <property type="project" value="UniProtKB-SubCell"/>
</dbReference>
<dbReference type="PROSITE" id="PS51421">
    <property type="entry name" value="RAS"/>
    <property type="match status" value="1"/>
</dbReference>
<reference evidence="5" key="2">
    <citation type="submission" date="2024-06" db="UniProtKB">
        <authorList>
            <consortium name="EnsemblMetazoa"/>
        </authorList>
    </citation>
    <scope>IDENTIFICATION</scope>
</reference>
<dbReference type="PROSITE" id="PS51419">
    <property type="entry name" value="RAB"/>
    <property type="match status" value="1"/>
</dbReference>
<evidence type="ECO:0000256" key="1">
    <source>
        <dbReference type="ARBA" id="ARBA00004370"/>
    </source>
</evidence>
<keyword evidence="2" id="KW-0547">Nucleotide-binding</keyword>
<gene>
    <name evidence="5" type="primary">100636875</name>
</gene>
<dbReference type="SMART" id="SM00173">
    <property type="entry name" value="RAS"/>
    <property type="match status" value="1"/>
</dbReference>
<accession>A0AAN0J8Q0</accession>
<dbReference type="PRINTS" id="PR00449">
    <property type="entry name" value="RASTRNSFRMNG"/>
</dbReference>
<dbReference type="CDD" id="cd00157">
    <property type="entry name" value="Rho"/>
    <property type="match status" value="1"/>
</dbReference>
<sequence length="192" mass="21432">MVAEATMGVINITGVLVGNEGVGKTTFLYRYITGSIPGEYPPENLSRSVDELVDNKRTCIDLLDTQTNEDYDRLRLLAYSKADVFLICFSLVDRSSYDDVKRKWYPEVSSYSPDVPVVLIGTKLDLRDDKESAQESETPTTIIEGLELQKDINAAKYIECSSITGRQVHDVVEEAIRAVLNQTKKNTKCGVL</sequence>
<evidence type="ECO:0000313" key="6">
    <source>
        <dbReference type="Proteomes" id="UP000007879"/>
    </source>
</evidence>
<dbReference type="InterPro" id="IPR003578">
    <property type="entry name" value="Small_GTPase_Rho"/>
</dbReference>
<dbReference type="GO" id="GO:0005525">
    <property type="term" value="F:GTP binding"/>
    <property type="evidence" value="ECO:0007669"/>
    <property type="project" value="UniProtKB-KW"/>
</dbReference>
<dbReference type="SUPFAM" id="SSF52540">
    <property type="entry name" value="P-loop containing nucleoside triphosphate hydrolases"/>
    <property type="match status" value="1"/>
</dbReference>
<keyword evidence="4" id="KW-0472">Membrane</keyword>
<dbReference type="InterPro" id="IPR005225">
    <property type="entry name" value="Small_GTP-bd"/>
</dbReference>
<dbReference type="GO" id="GO:0007264">
    <property type="term" value="P:small GTPase-mediated signal transduction"/>
    <property type="evidence" value="ECO:0007669"/>
    <property type="project" value="InterPro"/>
</dbReference>
<protein>
    <submittedName>
        <fullName evidence="5">Uncharacterized protein</fullName>
    </submittedName>
</protein>
<dbReference type="SMART" id="SM00174">
    <property type="entry name" value="RHO"/>
    <property type="match status" value="1"/>
</dbReference>
<keyword evidence="3" id="KW-0342">GTP-binding</keyword>
<dbReference type="AlphaFoldDB" id="A0AAN0J8Q0"/>